<accession>A0A834TTL4</accession>
<organism evidence="2 3">
    <name type="scientific">Senna tora</name>
    <dbReference type="NCBI Taxonomy" id="362788"/>
    <lineage>
        <taxon>Eukaryota</taxon>
        <taxon>Viridiplantae</taxon>
        <taxon>Streptophyta</taxon>
        <taxon>Embryophyta</taxon>
        <taxon>Tracheophyta</taxon>
        <taxon>Spermatophyta</taxon>
        <taxon>Magnoliopsida</taxon>
        <taxon>eudicotyledons</taxon>
        <taxon>Gunneridae</taxon>
        <taxon>Pentapetalae</taxon>
        <taxon>rosids</taxon>
        <taxon>fabids</taxon>
        <taxon>Fabales</taxon>
        <taxon>Fabaceae</taxon>
        <taxon>Caesalpinioideae</taxon>
        <taxon>Cassia clade</taxon>
        <taxon>Senna</taxon>
    </lineage>
</organism>
<dbReference type="AlphaFoldDB" id="A0A834TTL4"/>
<proteinExistence type="predicted"/>
<feature type="region of interest" description="Disordered" evidence="1">
    <location>
        <begin position="1"/>
        <end position="20"/>
    </location>
</feature>
<feature type="compositionally biased region" description="Polar residues" evidence="1">
    <location>
        <begin position="8"/>
        <end position="20"/>
    </location>
</feature>
<evidence type="ECO:0000256" key="1">
    <source>
        <dbReference type="SAM" id="MobiDB-lite"/>
    </source>
</evidence>
<protein>
    <submittedName>
        <fullName evidence="2">Uncharacterized protein</fullName>
    </submittedName>
</protein>
<reference evidence="2" key="1">
    <citation type="submission" date="2020-09" db="EMBL/GenBank/DDBJ databases">
        <title>Genome-Enabled Discovery of Anthraquinone Biosynthesis in Senna tora.</title>
        <authorList>
            <person name="Kang S.-H."/>
            <person name="Pandey R.P."/>
            <person name="Lee C.-M."/>
            <person name="Sim J.-S."/>
            <person name="Jeong J.-T."/>
            <person name="Choi B.-S."/>
            <person name="Jung M."/>
            <person name="Ginzburg D."/>
            <person name="Zhao K."/>
            <person name="Won S.Y."/>
            <person name="Oh T.-J."/>
            <person name="Yu Y."/>
            <person name="Kim N.-H."/>
            <person name="Lee O.R."/>
            <person name="Lee T.-H."/>
            <person name="Bashyal P."/>
            <person name="Kim T.-S."/>
            <person name="Lee W.-H."/>
            <person name="Kawkins C."/>
            <person name="Kim C.-K."/>
            <person name="Kim J.S."/>
            <person name="Ahn B.O."/>
            <person name="Rhee S.Y."/>
            <person name="Sohng J.K."/>
        </authorList>
    </citation>
    <scope>NUCLEOTIDE SEQUENCE</scope>
    <source>
        <tissue evidence="2">Leaf</tissue>
    </source>
</reference>
<evidence type="ECO:0000313" key="3">
    <source>
        <dbReference type="Proteomes" id="UP000634136"/>
    </source>
</evidence>
<name>A0A834TTL4_9FABA</name>
<keyword evidence="3" id="KW-1185">Reference proteome</keyword>
<sequence>MARHETETGPSKNGIQNPND</sequence>
<dbReference type="EMBL" id="JAAIUW010000006">
    <property type="protein sequence ID" value="KAF7827544.1"/>
    <property type="molecule type" value="Genomic_DNA"/>
</dbReference>
<comment type="caution">
    <text evidence="2">The sequence shown here is derived from an EMBL/GenBank/DDBJ whole genome shotgun (WGS) entry which is preliminary data.</text>
</comment>
<evidence type="ECO:0000313" key="2">
    <source>
        <dbReference type="EMBL" id="KAF7827544.1"/>
    </source>
</evidence>
<dbReference type="Proteomes" id="UP000634136">
    <property type="component" value="Unassembled WGS sequence"/>
</dbReference>
<gene>
    <name evidence="2" type="ORF">G2W53_018708</name>
</gene>